<dbReference type="Proteomes" id="UP001146468">
    <property type="component" value="Unassembled WGS sequence"/>
</dbReference>
<dbReference type="RefSeq" id="WP_269964802.1">
    <property type="nucleotide sequence ID" value="NZ_JAKMUS010000002.1"/>
</dbReference>
<reference evidence="4" key="1">
    <citation type="submission" date="2022-02" db="EMBL/GenBank/DDBJ databases">
        <title>Corynebacterium sp. from urogenital microbiome.</title>
        <authorList>
            <person name="Cappelli E.A."/>
            <person name="Ribeiro T.G."/>
            <person name="Peixe L."/>
        </authorList>
    </citation>
    <scope>NUCLEOTIDE SEQUENCE</scope>
    <source>
        <strain evidence="4">C8Ua_172</strain>
    </source>
</reference>
<protein>
    <recommendedName>
        <fullName evidence="6">Secreted protein</fullName>
    </recommendedName>
</protein>
<name>A0A9X3LVQ5_9CORY</name>
<dbReference type="EMBL" id="JAKMUS010000002">
    <property type="protein sequence ID" value="MCZ9293348.1"/>
    <property type="molecule type" value="Genomic_DNA"/>
</dbReference>
<proteinExistence type="predicted"/>
<accession>A0A9X3LVQ5</accession>
<keyword evidence="2" id="KW-0472">Membrane</keyword>
<comment type="caution">
    <text evidence="4">The sequence shown here is derived from an EMBL/GenBank/DDBJ whole genome shotgun (WGS) entry which is preliminary data.</text>
</comment>
<keyword evidence="2" id="KW-0812">Transmembrane</keyword>
<feature type="signal peptide" evidence="3">
    <location>
        <begin position="1"/>
        <end position="27"/>
    </location>
</feature>
<evidence type="ECO:0000313" key="4">
    <source>
        <dbReference type="EMBL" id="MCZ9293348.1"/>
    </source>
</evidence>
<keyword evidence="2" id="KW-1133">Transmembrane helix</keyword>
<organism evidence="4 5">
    <name type="scientific">Corynebacterium meitnerae</name>
    <dbReference type="NCBI Taxonomy" id="2913498"/>
    <lineage>
        <taxon>Bacteria</taxon>
        <taxon>Bacillati</taxon>
        <taxon>Actinomycetota</taxon>
        <taxon>Actinomycetes</taxon>
        <taxon>Mycobacteriales</taxon>
        <taxon>Corynebacteriaceae</taxon>
        <taxon>Corynebacterium</taxon>
    </lineage>
</organism>
<dbReference type="AlphaFoldDB" id="A0A9X3LVQ5"/>
<feature type="region of interest" description="Disordered" evidence="1">
    <location>
        <begin position="33"/>
        <end position="54"/>
    </location>
</feature>
<evidence type="ECO:0000256" key="2">
    <source>
        <dbReference type="SAM" id="Phobius"/>
    </source>
</evidence>
<evidence type="ECO:0008006" key="6">
    <source>
        <dbReference type="Google" id="ProtNLM"/>
    </source>
</evidence>
<feature type="chain" id="PRO_5040741950" description="Secreted protein" evidence="3">
    <location>
        <begin position="28"/>
        <end position="127"/>
    </location>
</feature>
<feature type="compositionally biased region" description="Polar residues" evidence="1">
    <location>
        <begin position="34"/>
        <end position="47"/>
    </location>
</feature>
<gene>
    <name evidence="4" type="ORF">L8U60_02430</name>
</gene>
<evidence type="ECO:0000313" key="5">
    <source>
        <dbReference type="Proteomes" id="UP001146468"/>
    </source>
</evidence>
<feature type="transmembrane region" description="Helical" evidence="2">
    <location>
        <begin position="96"/>
        <end position="120"/>
    </location>
</feature>
<evidence type="ECO:0000256" key="3">
    <source>
        <dbReference type="SAM" id="SignalP"/>
    </source>
</evidence>
<sequence>MRNLRNIALAGATAVALTFGGTSVAVAADGDMATKQNQSSTQDSNKGSSKEGASWQHKFGRALGIDPKDEKTYKVKGQDMWGVKKAEDLPDSAKTLYGLTIALGVFAGLTALAAPIYNFFKFGPFAN</sequence>
<keyword evidence="5" id="KW-1185">Reference proteome</keyword>
<evidence type="ECO:0000256" key="1">
    <source>
        <dbReference type="SAM" id="MobiDB-lite"/>
    </source>
</evidence>
<keyword evidence="3" id="KW-0732">Signal</keyword>